<dbReference type="InterPro" id="IPR042120">
    <property type="entry name" value="MutL_C_dimsub"/>
</dbReference>
<dbReference type="Pfam" id="PF13589">
    <property type="entry name" value="HATPase_c_3"/>
    <property type="match status" value="1"/>
</dbReference>
<accession>A0A1B1TBK4</accession>
<dbReference type="PANTHER" id="PTHR10073:SF12">
    <property type="entry name" value="DNA MISMATCH REPAIR PROTEIN MLH1"/>
    <property type="match status" value="1"/>
</dbReference>
<keyword evidence="3 4" id="KW-0234">DNA repair</keyword>
<reference evidence="8" key="2">
    <citation type="journal article" date="2015" name="ISME J.">
        <title>A new class of marine Euryarchaeota group II from the Mediterranean deep chlorophyll maximum.</title>
        <authorList>
            <person name="Martin-Cuadrado A.B."/>
            <person name="Garcia-Heredia I."/>
            <person name="Molto A.G."/>
            <person name="Lopez-Ubeda R."/>
            <person name="Kimes N."/>
            <person name="Lopez-Garcia P."/>
            <person name="Moreira D."/>
            <person name="Rodriguez-Valera F."/>
        </authorList>
    </citation>
    <scope>NUCLEOTIDE SEQUENCE</scope>
</reference>
<protein>
    <recommendedName>
        <fullName evidence="4">DNA mismatch repair protein MutL</fullName>
    </recommendedName>
</protein>
<dbReference type="GO" id="GO:0005524">
    <property type="term" value="F:ATP binding"/>
    <property type="evidence" value="ECO:0007669"/>
    <property type="project" value="InterPro"/>
</dbReference>
<dbReference type="PROSITE" id="PS00058">
    <property type="entry name" value="DNA_MISMATCH_REPAIR_1"/>
    <property type="match status" value="1"/>
</dbReference>
<evidence type="ECO:0000259" key="6">
    <source>
        <dbReference type="SMART" id="SM00853"/>
    </source>
</evidence>
<dbReference type="EMBL" id="KP211844">
    <property type="protein sequence ID" value="ANV79645.1"/>
    <property type="molecule type" value="Genomic_DNA"/>
</dbReference>
<dbReference type="GO" id="GO:0016887">
    <property type="term" value="F:ATP hydrolysis activity"/>
    <property type="evidence" value="ECO:0007669"/>
    <property type="project" value="InterPro"/>
</dbReference>
<organism evidence="8">
    <name type="scientific">uncultured Poseidoniia archaeon</name>
    <dbReference type="NCBI Taxonomy" id="1697135"/>
    <lineage>
        <taxon>Archaea</taxon>
        <taxon>Methanobacteriati</taxon>
        <taxon>Thermoplasmatota</taxon>
        <taxon>Candidatus Poseidoniia</taxon>
        <taxon>environmental samples</taxon>
    </lineage>
</organism>
<dbReference type="InterPro" id="IPR042121">
    <property type="entry name" value="MutL_C_regsub"/>
</dbReference>
<dbReference type="Pfam" id="PF01119">
    <property type="entry name" value="DNA_mis_repair"/>
    <property type="match status" value="1"/>
</dbReference>
<dbReference type="CDD" id="cd00782">
    <property type="entry name" value="MutL_Trans"/>
    <property type="match status" value="1"/>
</dbReference>
<dbReference type="SUPFAM" id="SSF118116">
    <property type="entry name" value="DNA mismatch repair protein MutL"/>
    <property type="match status" value="1"/>
</dbReference>
<dbReference type="NCBIfam" id="TIGR00585">
    <property type="entry name" value="mutl"/>
    <property type="match status" value="1"/>
</dbReference>
<dbReference type="InterPro" id="IPR014790">
    <property type="entry name" value="MutL_C"/>
</dbReference>
<dbReference type="FunFam" id="3.30.565.10:FF:000003">
    <property type="entry name" value="DNA mismatch repair endonuclease MutL"/>
    <property type="match status" value="1"/>
</dbReference>
<dbReference type="InterPro" id="IPR014762">
    <property type="entry name" value="DNA_mismatch_repair_CS"/>
</dbReference>
<dbReference type="InterPro" id="IPR036890">
    <property type="entry name" value="HATPase_C_sf"/>
</dbReference>
<dbReference type="PANTHER" id="PTHR10073">
    <property type="entry name" value="DNA MISMATCH REPAIR PROTEIN MLH, PMS, MUTL"/>
    <property type="match status" value="1"/>
</dbReference>
<dbReference type="SMART" id="SM01340">
    <property type="entry name" value="DNA_mis_repair"/>
    <property type="match status" value="1"/>
</dbReference>
<dbReference type="InterPro" id="IPR002099">
    <property type="entry name" value="MutL/Mlh/PMS"/>
</dbReference>
<dbReference type="GO" id="GO:0140664">
    <property type="term" value="F:ATP-dependent DNA damage sensor activity"/>
    <property type="evidence" value="ECO:0007669"/>
    <property type="project" value="InterPro"/>
</dbReference>
<dbReference type="InterPro" id="IPR013507">
    <property type="entry name" value="DNA_mismatch_S5_2-like"/>
</dbReference>
<dbReference type="InterPro" id="IPR014721">
    <property type="entry name" value="Ribsml_uS5_D2-typ_fold_subgr"/>
</dbReference>
<dbReference type="GO" id="GO:0032300">
    <property type="term" value="C:mismatch repair complex"/>
    <property type="evidence" value="ECO:0007669"/>
    <property type="project" value="InterPro"/>
</dbReference>
<gene>
    <name evidence="4" type="primary">mutL</name>
</gene>
<feature type="region of interest" description="Disordered" evidence="5">
    <location>
        <begin position="414"/>
        <end position="450"/>
    </location>
</feature>
<dbReference type="SUPFAM" id="SSF55874">
    <property type="entry name" value="ATPase domain of HSP90 chaperone/DNA topoisomerase II/histidine kinase"/>
    <property type="match status" value="1"/>
</dbReference>
<dbReference type="GO" id="GO:0030983">
    <property type="term" value="F:mismatched DNA binding"/>
    <property type="evidence" value="ECO:0007669"/>
    <property type="project" value="InterPro"/>
</dbReference>
<dbReference type="AlphaFoldDB" id="A0A1B1TBK4"/>
<evidence type="ECO:0000256" key="4">
    <source>
        <dbReference type="HAMAP-Rule" id="MF_00149"/>
    </source>
</evidence>
<dbReference type="Gene3D" id="3.30.1370.100">
    <property type="entry name" value="MutL, C-terminal domain, regulatory subdomain"/>
    <property type="match status" value="1"/>
</dbReference>
<dbReference type="Gene3D" id="3.30.230.10">
    <property type="match status" value="1"/>
</dbReference>
<reference evidence="8" key="1">
    <citation type="submission" date="2014-11" db="EMBL/GenBank/DDBJ databases">
        <authorList>
            <person name="Zhu J."/>
            <person name="Qi W."/>
            <person name="Song R."/>
        </authorList>
    </citation>
    <scope>NUCLEOTIDE SEQUENCE</scope>
</reference>
<evidence type="ECO:0000256" key="3">
    <source>
        <dbReference type="ARBA" id="ARBA00023204"/>
    </source>
</evidence>
<comment type="similarity">
    <text evidence="1 4">Belongs to the DNA mismatch repair MutL/HexB family.</text>
</comment>
<evidence type="ECO:0000256" key="2">
    <source>
        <dbReference type="ARBA" id="ARBA00022763"/>
    </source>
</evidence>
<dbReference type="InterPro" id="IPR037198">
    <property type="entry name" value="MutL_C_sf"/>
</dbReference>
<feature type="domain" description="DNA mismatch repair protein S5" evidence="7">
    <location>
        <begin position="211"/>
        <end position="334"/>
    </location>
</feature>
<feature type="domain" description="MutL C-terminal dimerisation" evidence="6">
    <location>
        <begin position="484"/>
        <end position="625"/>
    </location>
</feature>
<name>A0A1B1TBK4_9ARCH</name>
<keyword evidence="2 4" id="KW-0227">DNA damage</keyword>
<dbReference type="InterPro" id="IPR020568">
    <property type="entry name" value="Ribosomal_Su5_D2-typ_SF"/>
</dbReference>
<evidence type="ECO:0000313" key="8">
    <source>
        <dbReference type="EMBL" id="ANV79645.1"/>
    </source>
</evidence>
<sequence length="669" mass="74653">MSEPNIIVQLDQNTIGHIAAGEVVERPAQVVKELIENSLDAGCSQIKITIERGGFDLIKIEDDGGGIREQDLSLSLDRHATSKLKSAEDLQKINTLGFRGEALASIGIVSKLLVASRPKGCEGRSITMEFGEKKNVEPHGMAEGTIIEVKALFENTPARLSFQRRPATENSRIVDVVVSHAMANTETGFKLVNDERTILDVPKSENLADRLYDILGRQANQLIELKIPQIDDDAPGNEKWKGWISTPDITRGKGDDIYILINERPVASGPFQQAIRRGYRTRLMQGRHPIAVLSLEIPPDEVDVNVHPTKREVRLKHSWRVLERLERAISNTLEQVPTNPDSAGGIKELQGLNSQDIEPIANIFSQNNSKPDISEAAGVATAILPSIDKSNDENIPSWAIAAGSQLNLHGSEAVTPKDTEKPRPVSSSETPQQILPGMEENPISPALSSAERELHRYSRIGKKISPNDELPLEKVINDLPEMEPLAQFADSYILAQAGEELLLIDQHALHERIRFERLRYDEKLWMSQRRLEPMELDFDAKQKTLLESSFDRLKQVGFEFEMQDGSWKLTCSPNLLKGEDVVPFLIDTLQDCSEDGAPLETVDNRKDHLAFLNACRGAVKANQKLTLSEMRRLLDDMRKIPNPWACVHGRPTALRLPIHSLDHHFGRHG</sequence>
<dbReference type="Gene3D" id="3.30.565.10">
    <property type="entry name" value="Histidine kinase-like ATPase, C-terminal domain"/>
    <property type="match status" value="1"/>
</dbReference>
<proteinExistence type="inferred from homology"/>
<evidence type="ECO:0000256" key="1">
    <source>
        <dbReference type="ARBA" id="ARBA00006082"/>
    </source>
</evidence>
<dbReference type="Pfam" id="PF08676">
    <property type="entry name" value="MutL_C"/>
    <property type="match status" value="1"/>
</dbReference>
<dbReference type="InterPro" id="IPR038973">
    <property type="entry name" value="MutL/Mlh/Pms-like"/>
</dbReference>
<comment type="function">
    <text evidence="4">This protein is involved in the repair of mismatches in DNA. It is required for dam-dependent methyl-directed DNA mismatch repair. May act as a 'molecular matchmaker', a protein that promotes the formation of a stable complex between two or more DNA-binding proteins in an ATP-dependent manner without itself being part of a final effector complex.</text>
</comment>
<dbReference type="InterPro" id="IPR020667">
    <property type="entry name" value="DNA_mismatch_repair_MutL"/>
</dbReference>
<dbReference type="HAMAP" id="MF_00149">
    <property type="entry name" value="DNA_mis_repair"/>
    <property type="match status" value="1"/>
</dbReference>
<dbReference type="CDD" id="cd16926">
    <property type="entry name" value="HATPase_MutL-MLH-PMS-like"/>
    <property type="match status" value="1"/>
</dbReference>
<dbReference type="Gene3D" id="3.30.1540.20">
    <property type="entry name" value="MutL, C-terminal domain, dimerisation subdomain"/>
    <property type="match status" value="1"/>
</dbReference>
<dbReference type="GO" id="GO:0006298">
    <property type="term" value="P:mismatch repair"/>
    <property type="evidence" value="ECO:0007669"/>
    <property type="project" value="UniProtKB-UniRule"/>
</dbReference>
<dbReference type="SMART" id="SM00853">
    <property type="entry name" value="MutL_C"/>
    <property type="match status" value="1"/>
</dbReference>
<dbReference type="SUPFAM" id="SSF54211">
    <property type="entry name" value="Ribosomal protein S5 domain 2-like"/>
    <property type="match status" value="1"/>
</dbReference>
<evidence type="ECO:0000256" key="5">
    <source>
        <dbReference type="SAM" id="MobiDB-lite"/>
    </source>
</evidence>
<evidence type="ECO:0000259" key="7">
    <source>
        <dbReference type="SMART" id="SM01340"/>
    </source>
</evidence>